<accession>E9GWD5</accession>
<dbReference type="OrthoDB" id="10514731at2759"/>
<organism evidence="1 2">
    <name type="scientific">Daphnia pulex</name>
    <name type="common">Water flea</name>
    <dbReference type="NCBI Taxonomy" id="6669"/>
    <lineage>
        <taxon>Eukaryota</taxon>
        <taxon>Metazoa</taxon>
        <taxon>Ecdysozoa</taxon>
        <taxon>Arthropoda</taxon>
        <taxon>Crustacea</taxon>
        <taxon>Branchiopoda</taxon>
        <taxon>Diplostraca</taxon>
        <taxon>Cladocera</taxon>
        <taxon>Anomopoda</taxon>
        <taxon>Daphniidae</taxon>
        <taxon>Daphnia</taxon>
    </lineage>
</organism>
<dbReference type="PANTHER" id="PTHR47160">
    <property type="entry name" value="PUTATIVE-RELATED"/>
    <property type="match status" value="1"/>
</dbReference>
<evidence type="ECO:0000313" key="2">
    <source>
        <dbReference type="Proteomes" id="UP000000305"/>
    </source>
</evidence>
<sequence length="307" mass="36282">MHFLVHKPEGVGFITGRQSIEEPVTRAWLDPIEQAIQQENAADLQLESQEIQDAVQRLYVYWAGYWLVRQTPARFSVNGDKSRTNNEECEETARRDFLVASRGGEIRRPTPNRYIVRDEQILGRARDLSQNIITIYEFLMMSSVSFEPYDEVQVCQKMYWKHLHLVDNVDWPVCRAMEGNRFEQEPEHSEEIKVNRRLMLLVAQLDGHLEEIEVNRRLMLLVAQLDGHHEEIEVNRRLMLLVAQLDGQHEEIEVNQRLMLLVTQLDGHHEEIEVNRRLMLLVAQLDGHHEEIEVNRWQMLLRFYANE</sequence>
<dbReference type="InParanoid" id="E9GWD5"/>
<evidence type="ECO:0000313" key="1">
    <source>
        <dbReference type="EMBL" id="EFX76208.1"/>
    </source>
</evidence>
<name>E9GWD5_DAPPU</name>
<dbReference type="HOGENOM" id="CLU_906927_0_0_1"/>
<dbReference type="PhylomeDB" id="E9GWD5"/>
<dbReference type="EMBL" id="GL732570">
    <property type="protein sequence ID" value="EFX76208.1"/>
    <property type="molecule type" value="Genomic_DNA"/>
</dbReference>
<dbReference type="Proteomes" id="UP000000305">
    <property type="component" value="Unassembled WGS sequence"/>
</dbReference>
<reference evidence="1 2" key="1">
    <citation type="journal article" date="2011" name="Science">
        <title>The ecoresponsive genome of Daphnia pulex.</title>
        <authorList>
            <person name="Colbourne J.K."/>
            <person name="Pfrender M.E."/>
            <person name="Gilbert D."/>
            <person name="Thomas W.K."/>
            <person name="Tucker A."/>
            <person name="Oakley T.H."/>
            <person name="Tokishita S."/>
            <person name="Aerts A."/>
            <person name="Arnold G.J."/>
            <person name="Basu M.K."/>
            <person name="Bauer D.J."/>
            <person name="Caceres C.E."/>
            <person name="Carmel L."/>
            <person name="Casola C."/>
            <person name="Choi J.H."/>
            <person name="Detter J.C."/>
            <person name="Dong Q."/>
            <person name="Dusheyko S."/>
            <person name="Eads B.D."/>
            <person name="Frohlich T."/>
            <person name="Geiler-Samerotte K.A."/>
            <person name="Gerlach D."/>
            <person name="Hatcher P."/>
            <person name="Jogdeo S."/>
            <person name="Krijgsveld J."/>
            <person name="Kriventseva E.V."/>
            <person name="Kultz D."/>
            <person name="Laforsch C."/>
            <person name="Lindquist E."/>
            <person name="Lopez J."/>
            <person name="Manak J.R."/>
            <person name="Muller J."/>
            <person name="Pangilinan J."/>
            <person name="Patwardhan R.P."/>
            <person name="Pitluck S."/>
            <person name="Pritham E.J."/>
            <person name="Rechtsteiner A."/>
            <person name="Rho M."/>
            <person name="Rogozin I.B."/>
            <person name="Sakarya O."/>
            <person name="Salamov A."/>
            <person name="Schaack S."/>
            <person name="Shapiro H."/>
            <person name="Shiga Y."/>
            <person name="Skalitzky C."/>
            <person name="Smith Z."/>
            <person name="Souvorov A."/>
            <person name="Sung W."/>
            <person name="Tang Z."/>
            <person name="Tsuchiya D."/>
            <person name="Tu H."/>
            <person name="Vos H."/>
            <person name="Wang M."/>
            <person name="Wolf Y.I."/>
            <person name="Yamagata H."/>
            <person name="Yamada T."/>
            <person name="Ye Y."/>
            <person name="Shaw J.R."/>
            <person name="Andrews J."/>
            <person name="Crease T.J."/>
            <person name="Tang H."/>
            <person name="Lucas S.M."/>
            <person name="Robertson H.M."/>
            <person name="Bork P."/>
            <person name="Koonin E.V."/>
            <person name="Zdobnov E.M."/>
            <person name="Grigoriev I.V."/>
            <person name="Lynch M."/>
            <person name="Boore J.L."/>
        </authorList>
    </citation>
    <scope>NUCLEOTIDE SEQUENCE [LARGE SCALE GENOMIC DNA]</scope>
</reference>
<dbReference type="AlphaFoldDB" id="E9GWD5"/>
<protein>
    <submittedName>
        <fullName evidence="1">Uncharacterized protein</fullName>
    </submittedName>
</protein>
<dbReference type="KEGG" id="dpx:DAPPUDRAFT_249303"/>
<dbReference type="PANTHER" id="PTHR47160:SF10">
    <property type="entry name" value="MULE TRANSPOSASE DOMAIN-CONTAINING PROTEIN"/>
    <property type="match status" value="1"/>
</dbReference>
<keyword evidence="2" id="KW-1185">Reference proteome</keyword>
<proteinExistence type="predicted"/>
<gene>
    <name evidence="1" type="ORF">DAPPUDRAFT_249303</name>
</gene>